<evidence type="ECO:0000313" key="2">
    <source>
        <dbReference type="Proteomes" id="UP000095746"/>
    </source>
</evidence>
<dbReference type="EMBL" id="CYZT01001028">
    <property type="protein sequence ID" value="CUQ39121.1"/>
    <property type="molecule type" value="Genomic_DNA"/>
</dbReference>
<gene>
    <name evidence="1" type="ORF">ERS852411_04345</name>
</gene>
<accession>A0A174W0L5</accession>
<name>A0A174W0L5_FLAPL</name>
<protein>
    <submittedName>
        <fullName evidence="1">Uncharacterized protein</fullName>
    </submittedName>
</protein>
<sequence>MLEEGRIVEQGSHQELTAAAGLYARMWADYNQAVQWKITSEGEAK</sequence>
<reference evidence="1 2" key="1">
    <citation type="submission" date="2015-09" db="EMBL/GenBank/DDBJ databases">
        <authorList>
            <consortium name="Pathogen Informatics"/>
        </authorList>
    </citation>
    <scope>NUCLEOTIDE SEQUENCE [LARGE SCALE GENOMIC DNA]</scope>
    <source>
        <strain evidence="1 2">2789STDY5608854</strain>
    </source>
</reference>
<organism evidence="1 2">
    <name type="scientific">Flavonifractor plautii</name>
    <name type="common">Fusobacterium plautii</name>
    <dbReference type="NCBI Taxonomy" id="292800"/>
    <lineage>
        <taxon>Bacteria</taxon>
        <taxon>Bacillati</taxon>
        <taxon>Bacillota</taxon>
        <taxon>Clostridia</taxon>
        <taxon>Eubacteriales</taxon>
        <taxon>Oscillospiraceae</taxon>
        <taxon>Flavonifractor</taxon>
    </lineage>
</organism>
<proteinExistence type="predicted"/>
<dbReference type="Proteomes" id="UP000095746">
    <property type="component" value="Unassembled WGS sequence"/>
</dbReference>
<dbReference type="AlphaFoldDB" id="A0A174W0L5"/>
<evidence type="ECO:0000313" key="1">
    <source>
        <dbReference type="EMBL" id="CUQ39121.1"/>
    </source>
</evidence>